<evidence type="ECO:0000313" key="3">
    <source>
        <dbReference type="EMBL" id="KAL1524382.1"/>
    </source>
</evidence>
<sequence length="652" mass="68202">MGAHTSLPASPAALPSGCDTAPSHDRAYPEAARVADCPTGISVSSVTIAGGVAFVGTADGSILSFLAASQWPDAAPLARHPVHEGAPVLQLQALPHGELLLRLCAGQVSAHAVSSLQPVAHLHPSRATRFHCDAEAPLAGLCVCAGRSLLWKYDLATPPALRWSRLLLQRTLAAHLTKDLLVAVTPRVCLVLSAETGETLLSCALPSLGAGVPAEWPDARIVRSAELKQLQVVPIVPSAAEAHRLWPASRATAGQAVVVTLDHPAALMSVPLELPFPPLDVAGGLFGLFFLTTDAIHLLPPQLTDGHTDSASARGGHAREPPRRIPLPVRAQGASCMQLCGLQLVVRCGHTLHRVPITSTGAADELHRAVLEAVRCNDAAARRSALDGLGARLLGCTDHPLGAALARWHDALLDERQGERMLRRAGGACDALALALADERAGQTPPLEGGGRGEGAQIGGEAEAAEAVAEHLVYESVYPPLLEVLAREHAEEEAKLMRGATLLLRRGFAACGITQARADVLVSPGGKGASCRRWVGLLCTSPLPSEKLEMCAKLCDTITSVHGDELSAEELISLVSYTLAVAIDCGIAPKLTANLKMAQSRLPTTSAKSKLGYCFITIQAALQVVTNQVHTADIYALGASGLGWNPDHTPEL</sequence>
<dbReference type="Gene3D" id="1.20.1050.80">
    <property type="entry name" value="VPS9 domain"/>
    <property type="match status" value="1"/>
</dbReference>
<dbReference type="Proteomes" id="UP001515480">
    <property type="component" value="Unassembled WGS sequence"/>
</dbReference>
<dbReference type="InterPro" id="IPR037191">
    <property type="entry name" value="VPS9_dom_sf"/>
</dbReference>
<protein>
    <recommendedName>
        <fullName evidence="2">VPS9 domain-containing protein</fullName>
    </recommendedName>
</protein>
<proteinExistence type="predicted"/>
<dbReference type="SUPFAM" id="SSF109993">
    <property type="entry name" value="VPS9 domain"/>
    <property type="match status" value="1"/>
</dbReference>
<accession>A0AB34JTX9</accession>
<comment type="caution">
    <text evidence="3">The sequence shown here is derived from an EMBL/GenBank/DDBJ whole genome shotgun (WGS) entry which is preliminary data.</text>
</comment>
<dbReference type="InterPro" id="IPR003123">
    <property type="entry name" value="VPS9"/>
</dbReference>
<gene>
    <name evidence="3" type="ORF">AB1Y20_019277</name>
</gene>
<reference evidence="3 4" key="1">
    <citation type="journal article" date="2024" name="Science">
        <title>Giant polyketide synthase enzymes in the biosynthesis of giant marine polyether toxins.</title>
        <authorList>
            <person name="Fallon T.R."/>
            <person name="Shende V.V."/>
            <person name="Wierzbicki I.H."/>
            <person name="Pendleton A.L."/>
            <person name="Watervoot N.F."/>
            <person name="Auber R.P."/>
            <person name="Gonzalez D.J."/>
            <person name="Wisecaver J.H."/>
            <person name="Moore B.S."/>
        </authorList>
    </citation>
    <scope>NUCLEOTIDE SEQUENCE [LARGE SCALE GENOMIC DNA]</scope>
    <source>
        <strain evidence="3 4">12B1</strain>
    </source>
</reference>
<dbReference type="Pfam" id="PF02204">
    <property type="entry name" value="VPS9"/>
    <property type="match status" value="1"/>
</dbReference>
<keyword evidence="4" id="KW-1185">Reference proteome</keyword>
<feature type="domain" description="VPS9" evidence="2">
    <location>
        <begin position="544"/>
        <end position="627"/>
    </location>
</feature>
<dbReference type="EMBL" id="JBGBPQ010000005">
    <property type="protein sequence ID" value="KAL1524382.1"/>
    <property type="molecule type" value="Genomic_DNA"/>
</dbReference>
<dbReference type="AlphaFoldDB" id="A0AB34JTX9"/>
<feature type="region of interest" description="Disordered" evidence="1">
    <location>
        <begin position="306"/>
        <end position="325"/>
    </location>
</feature>
<organism evidence="3 4">
    <name type="scientific">Prymnesium parvum</name>
    <name type="common">Toxic golden alga</name>
    <dbReference type="NCBI Taxonomy" id="97485"/>
    <lineage>
        <taxon>Eukaryota</taxon>
        <taxon>Haptista</taxon>
        <taxon>Haptophyta</taxon>
        <taxon>Prymnesiophyceae</taxon>
        <taxon>Prymnesiales</taxon>
        <taxon>Prymnesiaceae</taxon>
        <taxon>Prymnesium</taxon>
    </lineage>
</organism>
<evidence type="ECO:0000259" key="2">
    <source>
        <dbReference type="Pfam" id="PF02204"/>
    </source>
</evidence>
<name>A0AB34JTX9_PRYPA</name>
<evidence type="ECO:0000256" key="1">
    <source>
        <dbReference type="SAM" id="MobiDB-lite"/>
    </source>
</evidence>
<evidence type="ECO:0000313" key="4">
    <source>
        <dbReference type="Proteomes" id="UP001515480"/>
    </source>
</evidence>
<feature type="region of interest" description="Disordered" evidence="1">
    <location>
        <begin position="1"/>
        <end position="21"/>
    </location>
</feature>